<feature type="domain" description="CEP170 C-terminal" evidence="3">
    <location>
        <begin position="543"/>
        <end position="893"/>
    </location>
</feature>
<evidence type="ECO:0000259" key="3">
    <source>
        <dbReference type="Pfam" id="PF15308"/>
    </source>
</evidence>
<evidence type="ECO:0000313" key="5">
    <source>
        <dbReference type="Proteomes" id="UP000265040"/>
    </source>
</evidence>
<dbReference type="InterPro" id="IPR051176">
    <property type="entry name" value="Cent_Immune-Sig_Mod"/>
</dbReference>
<dbReference type="InterPro" id="IPR029300">
    <property type="entry name" value="CEP170_C"/>
</dbReference>
<dbReference type="Pfam" id="PF15308">
    <property type="entry name" value="CEP170_C"/>
    <property type="match status" value="1"/>
</dbReference>
<feature type="compositionally biased region" description="Basic and acidic residues" evidence="2">
    <location>
        <begin position="88"/>
        <end position="102"/>
    </location>
</feature>
<protein>
    <recommendedName>
        <fullName evidence="3">CEP170 C-terminal domain-containing protein</fullName>
    </recommendedName>
</protein>
<dbReference type="GeneTree" id="ENSGT00940000155103"/>
<dbReference type="Proteomes" id="UP000265040">
    <property type="component" value="Chromosome 1"/>
</dbReference>
<proteinExistence type="inferred from homology"/>
<feature type="region of interest" description="Disordered" evidence="2">
    <location>
        <begin position="301"/>
        <end position="348"/>
    </location>
</feature>
<evidence type="ECO:0000313" key="4">
    <source>
        <dbReference type="Ensembl" id="ENSATEP00000078556.1"/>
    </source>
</evidence>
<dbReference type="PANTHER" id="PTHR15715">
    <property type="entry name" value="CENTROSOMAL PROTEIN OF 170 KDA"/>
    <property type="match status" value="1"/>
</dbReference>
<feature type="region of interest" description="Disordered" evidence="2">
    <location>
        <begin position="17"/>
        <end position="47"/>
    </location>
</feature>
<organism evidence="4 5">
    <name type="scientific">Anabas testudineus</name>
    <name type="common">Climbing perch</name>
    <name type="synonym">Anthias testudineus</name>
    <dbReference type="NCBI Taxonomy" id="64144"/>
    <lineage>
        <taxon>Eukaryota</taxon>
        <taxon>Metazoa</taxon>
        <taxon>Chordata</taxon>
        <taxon>Craniata</taxon>
        <taxon>Vertebrata</taxon>
        <taxon>Euteleostomi</taxon>
        <taxon>Actinopterygii</taxon>
        <taxon>Neopterygii</taxon>
        <taxon>Teleostei</taxon>
        <taxon>Neoteleostei</taxon>
        <taxon>Acanthomorphata</taxon>
        <taxon>Anabantaria</taxon>
        <taxon>Anabantiformes</taxon>
        <taxon>Anabantoidei</taxon>
        <taxon>Anabantidae</taxon>
        <taxon>Anabas</taxon>
    </lineage>
</organism>
<feature type="compositionally biased region" description="Basic and acidic residues" evidence="2">
    <location>
        <begin position="180"/>
        <end position="189"/>
    </location>
</feature>
<feature type="compositionally biased region" description="Polar residues" evidence="2">
    <location>
        <begin position="566"/>
        <end position="577"/>
    </location>
</feature>
<evidence type="ECO:0000256" key="2">
    <source>
        <dbReference type="SAM" id="MobiDB-lite"/>
    </source>
</evidence>
<feature type="region of interest" description="Disordered" evidence="2">
    <location>
        <begin position="71"/>
        <end position="105"/>
    </location>
</feature>
<feature type="compositionally biased region" description="Basic and acidic residues" evidence="2">
    <location>
        <begin position="586"/>
        <end position="599"/>
    </location>
</feature>
<feature type="compositionally biased region" description="Polar residues" evidence="2">
    <location>
        <begin position="725"/>
        <end position="769"/>
    </location>
</feature>
<feature type="region of interest" description="Disordered" evidence="2">
    <location>
        <begin position="230"/>
        <end position="272"/>
    </location>
</feature>
<reference evidence="4" key="2">
    <citation type="submission" date="2025-08" db="UniProtKB">
        <authorList>
            <consortium name="Ensembl"/>
        </authorList>
    </citation>
    <scope>IDENTIFICATION</scope>
</reference>
<feature type="compositionally biased region" description="Basic and acidic residues" evidence="2">
    <location>
        <begin position="23"/>
        <end position="36"/>
    </location>
</feature>
<reference evidence="4 5" key="1">
    <citation type="submission" date="2021-04" db="EMBL/GenBank/DDBJ databases">
        <authorList>
            <consortium name="Wellcome Sanger Institute Data Sharing"/>
        </authorList>
    </citation>
    <scope>NUCLEOTIDE SEQUENCE [LARGE SCALE GENOMIC DNA]</scope>
</reference>
<dbReference type="GO" id="GO:0005814">
    <property type="term" value="C:centriole"/>
    <property type="evidence" value="ECO:0007669"/>
    <property type="project" value="TreeGrafter"/>
</dbReference>
<feature type="compositionally biased region" description="Basic and acidic residues" evidence="2">
    <location>
        <begin position="336"/>
        <end position="348"/>
    </location>
</feature>
<dbReference type="PANTHER" id="PTHR15715:SF49">
    <property type="entry name" value="CENTROSOMAL PROTEIN OF 170 KDA ISOFORM X1"/>
    <property type="match status" value="1"/>
</dbReference>
<feature type="region of interest" description="Disordered" evidence="2">
    <location>
        <begin position="440"/>
        <end position="902"/>
    </location>
</feature>
<comment type="similarity">
    <text evidence="1">Belongs to the CEP170 family.</text>
</comment>
<feature type="region of interest" description="Disordered" evidence="2">
    <location>
        <begin position="180"/>
        <end position="199"/>
    </location>
</feature>
<feature type="compositionally biased region" description="Polar residues" evidence="2">
    <location>
        <begin position="618"/>
        <end position="649"/>
    </location>
</feature>
<evidence type="ECO:0000256" key="1">
    <source>
        <dbReference type="ARBA" id="ARBA00010436"/>
    </source>
</evidence>
<feature type="compositionally biased region" description="Basic and acidic residues" evidence="2">
    <location>
        <begin position="464"/>
        <end position="484"/>
    </location>
</feature>
<feature type="compositionally biased region" description="Polar residues" evidence="2">
    <location>
        <begin position="694"/>
        <end position="705"/>
    </location>
</feature>
<feature type="compositionally biased region" description="Polar residues" evidence="2">
    <location>
        <begin position="840"/>
        <end position="852"/>
    </location>
</feature>
<dbReference type="AlphaFoldDB" id="A0AAQ6ITX7"/>
<keyword evidence="5" id="KW-1185">Reference proteome</keyword>
<reference evidence="4" key="3">
    <citation type="submission" date="2025-09" db="UniProtKB">
        <authorList>
            <consortium name="Ensembl"/>
        </authorList>
    </citation>
    <scope>IDENTIFICATION</scope>
</reference>
<name>A0AAQ6ITX7_ANATE</name>
<feature type="compositionally biased region" description="Low complexity" evidence="2">
    <location>
        <begin position="802"/>
        <end position="816"/>
    </location>
</feature>
<feature type="compositionally biased region" description="Basic and acidic residues" evidence="2">
    <location>
        <begin position="537"/>
        <end position="558"/>
    </location>
</feature>
<sequence length="910" mass="98004">PSCCCLIYQHEKFSSQLQLNQKRPPEVESSKPEVKPSEAAAAPACEGASTNSWVILAGDVAVLHRGTPLYGQPAWWGDGDADDQQPGRPEERSSDRKKEKAETGITRKIQKSYRSFDLEPSYFEIPTKDTYSAGKVAGEAPAREQESGASATAEPIHGHASFTIEFDPGASGKVTVKDRVAKAGPETRPRPKRPVGEELSPLQTAMVAAEVKVADWLAQNELPLALKETVAEDDGESVKSDVPVQLRSLKGSKHEDGTQSDSENALGEQRRAAALEERPWGLWGGAGMKIREGRANVPEGLFAEEDSPARRRKSSTSKVGSGFIERRRGSAPHQQSGRDECYHHGDDFSDRGTYTIEVENGDHEEEEARKMIDKVGDNKSYFKHRFHIIVLFHKSQTRILCNAHPSDITNNGHSILLAEISESSHSASFASSGYIERKRRTLPKLPGEELALGRRTPGSGLRTDMGEKQDTELQEKENPEEKMPKGKNQPGRSSGGVGSHGGSPSRSSPAKSQDSGGGRSGHSSALTKLPPRPLTSGEKRIEEARRRKKEEEKARENSGKPLLRQESFTVEKPSSNVPIELIPRIDGLDSSRTQSKEAGIDSATLQKDSEAVAAFLETTVSDQGDPPSQSIEGSMSPESDVDTTSTVSQADGARKVVQKRRTLAGQQKERTVVCSSSKTPAGGRETQDRKVKTRTSVAPQPNRPWTSLDLTDDDVNSNSLLSDSQPTTQESRGSHAKAQTGSTTVGASTKSSRAKITQAPVSSAPSKTANVPKPRPTRASLLRRARLGDSSDTEPADLDRMSVASEASTASSTSRTGMARRGMSRIEALAQPRRPRVGSPSAQSDSEATVTRNRGLGTRTAAGDYAIRLRGSNVTSVSGPRARANSASKLPDKSKGASQYGPPACKCLIA</sequence>
<dbReference type="Ensembl" id="ENSATET00000078433.1">
    <property type="protein sequence ID" value="ENSATEP00000078556.1"/>
    <property type="gene ID" value="ENSATEG00000031437.1"/>
</dbReference>
<accession>A0AAQ6ITX7</accession>
<feature type="compositionally biased region" description="Low complexity" evidence="2">
    <location>
        <begin position="37"/>
        <end position="47"/>
    </location>
</feature>